<dbReference type="FunFam" id="3.30.70.100:FF:000008">
    <property type="entry name" value="Copper transport protein ATOX1"/>
    <property type="match status" value="1"/>
</dbReference>
<dbReference type="Pfam" id="PF00403">
    <property type="entry name" value="HMA"/>
    <property type="match status" value="1"/>
</dbReference>
<evidence type="ECO:0000259" key="12">
    <source>
        <dbReference type="PROSITE" id="PS50846"/>
    </source>
</evidence>
<keyword evidence="5" id="KW-0406">Ion transport</keyword>
<evidence type="ECO:0000256" key="2">
    <source>
        <dbReference type="ARBA" id="ARBA00022723"/>
    </source>
</evidence>
<keyword evidence="4" id="KW-0186">Copper</keyword>
<evidence type="ECO:0000313" key="13">
    <source>
        <dbReference type="EMBL" id="KAJ1128414.1"/>
    </source>
</evidence>
<organism evidence="13 14">
    <name type="scientific">Pleurodeles waltl</name>
    <name type="common">Iberian ribbed newt</name>
    <dbReference type="NCBI Taxonomy" id="8319"/>
    <lineage>
        <taxon>Eukaryota</taxon>
        <taxon>Metazoa</taxon>
        <taxon>Chordata</taxon>
        <taxon>Craniata</taxon>
        <taxon>Vertebrata</taxon>
        <taxon>Euteleostomi</taxon>
        <taxon>Amphibia</taxon>
        <taxon>Batrachia</taxon>
        <taxon>Caudata</taxon>
        <taxon>Salamandroidea</taxon>
        <taxon>Salamandridae</taxon>
        <taxon>Pleurodelinae</taxon>
        <taxon>Pleurodeles</taxon>
    </lineage>
</organism>
<dbReference type="Gene3D" id="3.30.70.100">
    <property type="match status" value="1"/>
</dbReference>
<comment type="similarity">
    <text evidence="8">Belongs to the ATX1 family.</text>
</comment>
<dbReference type="InterPro" id="IPR036163">
    <property type="entry name" value="HMA_dom_sf"/>
</dbReference>
<evidence type="ECO:0000256" key="3">
    <source>
        <dbReference type="ARBA" id="ARBA00022796"/>
    </source>
</evidence>
<dbReference type="EMBL" id="JANPWB010000011">
    <property type="protein sequence ID" value="KAJ1128414.1"/>
    <property type="molecule type" value="Genomic_DNA"/>
</dbReference>
<proteinExistence type="inferred from homology"/>
<dbReference type="PANTHER" id="PTHR46365">
    <property type="entry name" value="COPPER TRANSPORT PROTEIN ATOX1"/>
    <property type="match status" value="1"/>
</dbReference>
<dbReference type="PANTHER" id="PTHR46365:SF1">
    <property type="entry name" value="COPPER TRANSPORT PROTEIN ATOX1"/>
    <property type="match status" value="1"/>
</dbReference>
<evidence type="ECO:0000256" key="8">
    <source>
        <dbReference type="ARBA" id="ARBA00038171"/>
    </source>
</evidence>
<comment type="caution">
    <text evidence="13">The sequence shown here is derived from an EMBL/GenBank/DDBJ whole genome shotgun (WGS) entry which is preliminary data.</text>
</comment>
<dbReference type="GO" id="GO:0005829">
    <property type="term" value="C:cytosol"/>
    <property type="evidence" value="ECO:0007669"/>
    <property type="project" value="TreeGrafter"/>
</dbReference>
<evidence type="ECO:0000256" key="10">
    <source>
        <dbReference type="ARBA" id="ARBA00043201"/>
    </source>
</evidence>
<evidence type="ECO:0000256" key="4">
    <source>
        <dbReference type="ARBA" id="ARBA00023008"/>
    </source>
</evidence>
<evidence type="ECO:0000256" key="9">
    <source>
        <dbReference type="ARBA" id="ARBA00040962"/>
    </source>
</evidence>
<dbReference type="GO" id="GO:0016531">
    <property type="term" value="F:copper chaperone activity"/>
    <property type="evidence" value="ECO:0007669"/>
    <property type="project" value="TreeGrafter"/>
</dbReference>
<gene>
    <name evidence="13" type="ORF">NDU88_006793</name>
</gene>
<dbReference type="PROSITE" id="PS50846">
    <property type="entry name" value="HMA_2"/>
    <property type="match status" value="1"/>
</dbReference>
<feature type="domain" description="HMA" evidence="12">
    <location>
        <begin position="1"/>
        <end position="63"/>
    </location>
</feature>
<dbReference type="SUPFAM" id="SSF55008">
    <property type="entry name" value="HMA, heavy metal-associated domain"/>
    <property type="match status" value="1"/>
</dbReference>
<evidence type="ECO:0000256" key="5">
    <source>
        <dbReference type="ARBA" id="ARBA00023065"/>
    </source>
</evidence>
<evidence type="ECO:0000256" key="11">
    <source>
        <dbReference type="ARBA" id="ARBA00046351"/>
    </source>
</evidence>
<accession>A0AAV7PKN9</accession>
<sequence length="68" mass="7497">MPKQEFFVNMTCGGCSSAVTRVLNKLDGVAFNIDLDNKTVCIESDHSVDTLLDTLKKTGKEVKYLGEK</sequence>
<evidence type="ECO:0000256" key="7">
    <source>
        <dbReference type="ARBA" id="ARBA00037651"/>
    </source>
</evidence>
<evidence type="ECO:0000313" key="14">
    <source>
        <dbReference type="Proteomes" id="UP001066276"/>
    </source>
</evidence>
<dbReference type="InterPro" id="IPR006121">
    <property type="entry name" value="HMA_dom"/>
</dbReference>
<dbReference type="Proteomes" id="UP001066276">
    <property type="component" value="Chromosome 7"/>
</dbReference>
<evidence type="ECO:0000256" key="6">
    <source>
        <dbReference type="ARBA" id="ARBA00023186"/>
    </source>
</evidence>
<dbReference type="AlphaFoldDB" id="A0AAV7PKN9"/>
<dbReference type="GO" id="GO:0046872">
    <property type="term" value="F:metal ion binding"/>
    <property type="evidence" value="ECO:0007669"/>
    <property type="project" value="UniProtKB-KW"/>
</dbReference>
<keyword evidence="6" id="KW-0143">Chaperone</keyword>
<comment type="function">
    <text evidence="7">Binds and deliver cytosolic copper to the copper ATPase proteins. May be important in cellular antioxidant defense.</text>
</comment>
<protein>
    <recommendedName>
        <fullName evidence="9">Copper transport protein ATOX1</fullName>
    </recommendedName>
    <alternativeName>
        <fullName evidence="10">Metal transport protein ATX1</fullName>
    </alternativeName>
</protein>
<keyword evidence="2" id="KW-0479">Metal-binding</keyword>
<keyword evidence="1" id="KW-0813">Transport</keyword>
<dbReference type="InterPro" id="IPR051881">
    <property type="entry name" value="Copper_transport_ATOX1-like"/>
</dbReference>
<comment type="subunit">
    <text evidence="11">Homodimer. Interacts with ATP7B. Interacts with ATP7A. Interacts (via dimer form) with SLC31A1 (via C-terminal domain); this interaction improves ATOX1 stability and controls intracellular Cu(I) levels.</text>
</comment>
<evidence type="ECO:0000256" key="1">
    <source>
        <dbReference type="ARBA" id="ARBA00022448"/>
    </source>
</evidence>
<dbReference type="GO" id="GO:0006825">
    <property type="term" value="P:copper ion transport"/>
    <property type="evidence" value="ECO:0007669"/>
    <property type="project" value="UniProtKB-KW"/>
</dbReference>
<keyword evidence="14" id="KW-1185">Reference proteome</keyword>
<name>A0AAV7PKN9_PLEWA</name>
<dbReference type="CDD" id="cd00371">
    <property type="entry name" value="HMA"/>
    <property type="match status" value="1"/>
</dbReference>
<reference evidence="13" key="1">
    <citation type="journal article" date="2022" name="bioRxiv">
        <title>Sequencing and chromosome-scale assembly of the giantPleurodeles waltlgenome.</title>
        <authorList>
            <person name="Brown T."/>
            <person name="Elewa A."/>
            <person name="Iarovenko S."/>
            <person name="Subramanian E."/>
            <person name="Araus A.J."/>
            <person name="Petzold A."/>
            <person name="Susuki M."/>
            <person name="Suzuki K.-i.T."/>
            <person name="Hayashi T."/>
            <person name="Toyoda A."/>
            <person name="Oliveira C."/>
            <person name="Osipova E."/>
            <person name="Leigh N.D."/>
            <person name="Simon A."/>
            <person name="Yun M.H."/>
        </authorList>
    </citation>
    <scope>NUCLEOTIDE SEQUENCE</scope>
    <source>
        <strain evidence="13">20211129_DDA</strain>
        <tissue evidence="13">Liver</tissue>
    </source>
</reference>
<keyword evidence="3" id="KW-0187">Copper transport</keyword>